<protein>
    <submittedName>
        <fullName evidence="1">Unannotated protein</fullName>
    </submittedName>
</protein>
<organism evidence="1">
    <name type="scientific">freshwater metagenome</name>
    <dbReference type="NCBI Taxonomy" id="449393"/>
    <lineage>
        <taxon>unclassified sequences</taxon>
        <taxon>metagenomes</taxon>
        <taxon>ecological metagenomes</taxon>
    </lineage>
</organism>
<reference evidence="1" key="1">
    <citation type="submission" date="2020-05" db="EMBL/GenBank/DDBJ databases">
        <authorList>
            <person name="Chiriac C."/>
            <person name="Salcher M."/>
            <person name="Ghai R."/>
            <person name="Kavagutti S V."/>
        </authorList>
    </citation>
    <scope>NUCLEOTIDE SEQUENCE</scope>
</reference>
<gene>
    <name evidence="1" type="ORF">UFOPK2816_00838</name>
</gene>
<dbReference type="EMBL" id="CAEZZB010000114">
    <property type="protein sequence ID" value="CAB4751320.1"/>
    <property type="molecule type" value="Genomic_DNA"/>
</dbReference>
<proteinExistence type="predicted"/>
<evidence type="ECO:0000313" key="1">
    <source>
        <dbReference type="EMBL" id="CAB4751320.1"/>
    </source>
</evidence>
<name>A0A6J6TUN2_9ZZZZ</name>
<sequence length="167" mass="19147">MTLNRFAAFIVEVSYAKFLDIALAVKAQLFLNCNLNWKPMAIPPGLTRYKATLHSLKAREDIFKNSRLNVMRSRHSIGGRWTLVKAPRRSTRTCGNGLMENLVIAPELENFMFEGRQIHRCWNATKNHIKAPKKNLEGRELLSQITRYHPPCAKFAPLEELTRAGSR</sequence>
<accession>A0A6J6TUN2</accession>
<dbReference type="AlphaFoldDB" id="A0A6J6TUN2"/>